<keyword evidence="2" id="KW-0560">Oxidoreductase</keyword>
<dbReference type="AlphaFoldDB" id="A0A1G8YAZ8"/>
<dbReference type="InterPro" id="IPR001670">
    <property type="entry name" value="ADH_Fe/GldA"/>
</dbReference>
<protein>
    <submittedName>
        <fullName evidence="6">4-hydroxybutyrate dehydrogenase</fullName>
    </submittedName>
</protein>
<accession>A0A1G8YAZ8</accession>
<dbReference type="GO" id="GO:0004022">
    <property type="term" value="F:alcohol dehydrogenase (NAD+) activity"/>
    <property type="evidence" value="ECO:0007669"/>
    <property type="project" value="TreeGrafter"/>
</dbReference>
<dbReference type="InterPro" id="IPR018211">
    <property type="entry name" value="ADH_Fe_CS"/>
</dbReference>
<evidence type="ECO:0000313" key="7">
    <source>
        <dbReference type="Proteomes" id="UP000198718"/>
    </source>
</evidence>
<evidence type="ECO:0000256" key="3">
    <source>
        <dbReference type="ARBA" id="ARBA00023027"/>
    </source>
</evidence>
<feature type="domain" description="Fe-containing alcohol dehydrogenase-like C-terminal" evidence="5">
    <location>
        <begin position="177"/>
        <end position="372"/>
    </location>
</feature>
<dbReference type="PANTHER" id="PTHR11496:SF102">
    <property type="entry name" value="ALCOHOL DEHYDROGENASE 4"/>
    <property type="match status" value="1"/>
</dbReference>
<evidence type="ECO:0000313" key="6">
    <source>
        <dbReference type="EMBL" id="SDJ99843.1"/>
    </source>
</evidence>
<dbReference type="Gene3D" id="3.40.50.1970">
    <property type="match status" value="1"/>
</dbReference>
<gene>
    <name evidence="6" type="ORF">SAMN05660472_00480</name>
</gene>
<keyword evidence="7" id="KW-1185">Reference proteome</keyword>
<reference evidence="6 7" key="1">
    <citation type="submission" date="2016-10" db="EMBL/GenBank/DDBJ databases">
        <authorList>
            <person name="de Groot N.N."/>
        </authorList>
    </citation>
    <scope>NUCLEOTIDE SEQUENCE [LARGE SCALE GENOMIC DNA]</scope>
    <source>
        <strain evidence="6 7">DSM 18346</strain>
    </source>
</reference>
<organism evidence="6 7">
    <name type="scientific">Natronincola ferrireducens</name>
    <dbReference type="NCBI Taxonomy" id="393762"/>
    <lineage>
        <taxon>Bacteria</taxon>
        <taxon>Bacillati</taxon>
        <taxon>Bacillota</taxon>
        <taxon>Clostridia</taxon>
        <taxon>Peptostreptococcales</taxon>
        <taxon>Natronincolaceae</taxon>
        <taxon>Natronincola</taxon>
    </lineage>
</organism>
<evidence type="ECO:0000259" key="4">
    <source>
        <dbReference type="Pfam" id="PF00465"/>
    </source>
</evidence>
<dbReference type="Gene3D" id="1.20.1090.10">
    <property type="entry name" value="Dehydroquinate synthase-like - alpha domain"/>
    <property type="match status" value="1"/>
</dbReference>
<dbReference type="SUPFAM" id="SSF56796">
    <property type="entry name" value="Dehydroquinate synthase-like"/>
    <property type="match status" value="1"/>
</dbReference>
<dbReference type="STRING" id="393762.SAMN05660472_00480"/>
<dbReference type="Pfam" id="PF00465">
    <property type="entry name" value="Fe-ADH"/>
    <property type="match status" value="1"/>
</dbReference>
<dbReference type="CDD" id="cd14860">
    <property type="entry name" value="4HBD_NAD"/>
    <property type="match status" value="1"/>
</dbReference>
<dbReference type="PANTHER" id="PTHR11496">
    <property type="entry name" value="ALCOHOL DEHYDROGENASE"/>
    <property type="match status" value="1"/>
</dbReference>
<proteinExistence type="inferred from homology"/>
<keyword evidence="3" id="KW-0520">NAD</keyword>
<comment type="similarity">
    <text evidence="1">Belongs to the iron-containing alcohol dehydrogenase family.</text>
</comment>
<dbReference type="GO" id="GO:0046872">
    <property type="term" value="F:metal ion binding"/>
    <property type="evidence" value="ECO:0007669"/>
    <property type="project" value="InterPro"/>
</dbReference>
<sequence length="372" mass="41965">MAVLKLQPILHKFNSFKEFAQEFDIGEEDCIFTNEFLYEPFMKEISLKADFLFQEKYGMGEPSDEMINALMAKISEKKYKRIIAVGGGTIIDISKILALKHVKNCIDLFEKKAPIVKDKKLIIVPTTCGTGSEVTNITIAEIKDKQTKIGLAADELYPEDAVLIPELVKSLPFKFFATSSVDALIHAIESYVAPKSNGYTELFSSKAIKLIIRGYKEIVEKGEDHRQELIEDFLVASNYAGIAFGNTGVGAVHALSYPLGGVYHVPHGEANYQFFIEVFKTYNRKNPCGKISKVNKMLAELLEIDQDADVYEALEGLLNKLLSKNQLKEYGMKEEEIEAFADSVIEKQQRLLANNYVPLSRDEIRDIYRALY</sequence>
<dbReference type="InterPro" id="IPR039697">
    <property type="entry name" value="Alcohol_dehydrogenase_Fe"/>
</dbReference>
<dbReference type="PROSITE" id="PS00060">
    <property type="entry name" value="ADH_IRON_2"/>
    <property type="match status" value="1"/>
</dbReference>
<dbReference type="Proteomes" id="UP000198718">
    <property type="component" value="Unassembled WGS sequence"/>
</dbReference>
<dbReference type="Pfam" id="PF25137">
    <property type="entry name" value="ADH_Fe_C"/>
    <property type="match status" value="1"/>
</dbReference>
<evidence type="ECO:0000256" key="1">
    <source>
        <dbReference type="ARBA" id="ARBA00007358"/>
    </source>
</evidence>
<dbReference type="OrthoDB" id="9804734at2"/>
<dbReference type="InterPro" id="IPR056798">
    <property type="entry name" value="ADH_Fe_C"/>
</dbReference>
<dbReference type="EMBL" id="FNFP01000001">
    <property type="protein sequence ID" value="SDJ99843.1"/>
    <property type="molecule type" value="Genomic_DNA"/>
</dbReference>
<dbReference type="RefSeq" id="WP_090549755.1">
    <property type="nucleotide sequence ID" value="NZ_FNFP01000001.1"/>
</dbReference>
<evidence type="ECO:0000259" key="5">
    <source>
        <dbReference type="Pfam" id="PF25137"/>
    </source>
</evidence>
<feature type="domain" description="Alcohol dehydrogenase iron-type/glycerol dehydrogenase GldA" evidence="4">
    <location>
        <begin position="16"/>
        <end position="164"/>
    </location>
</feature>
<evidence type="ECO:0000256" key="2">
    <source>
        <dbReference type="ARBA" id="ARBA00023002"/>
    </source>
</evidence>
<name>A0A1G8YAZ8_9FIRM</name>